<gene>
    <name evidence="3" type="ORF">MONBRDRAFT_31729</name>
</gene>
<keyword evidence="4" id="KW-1185">Reference proteome</keyword>
<organism evidence="3 4">
    <name type="scientific">Monosiga brevicollis</name>
    <name type="common">Choanoflagellate</name>
    <dbReference type="NCBI Taxonomy" id="81824"/>
    <lineage>
        <taxon>Eukaryota</taxon>
        <taxon>Choanoflagellata</taxon>
        <taxon>Craspedida</taxon>
        <taxon>Salpingoecidae</taxon>
        <taxon>Monosiga</taxon>
    </lineage>
</organism>
<protein>
    <submittedName>
        <fullName evidence="3">Uncharacterized protein</fullName>
    </submittedName>
</protein>
<dbReference type="STRING" id="81824.A9UUB0"/>
<reference evidence="3 4" key="1">
    <citation type="journal article" date="2008" name="Nature">
        <title>The genome of the choanoflagellate Monosiga brevicollis and the origin of metazoans.</title>
        <authorList>
            <consortium name="JGI Sequencing"/>
            <person name="King N."/>
            <person name="Westbrook M.J."/>
            <person name="Young S.L."/>
            <person name="Kuo A."/>
            <person name="Abedin M."/>
            <person name="Chapman J."/>
            <person name="Fairclough S."/>
            <person name="Hellsten U."/>
            <person name="Isogai Y."/>
            <person name="Letunic I."/>
            <person name="Marr M."/>
            <person name="Pincus D."/>
            <person name="Putnam N."/>
            <person name="Rokas A."/>
            <person name="Wright K.J."/>
            <person name="Zuzow R."/>
            <person name="Dirks W."/>
            <person name="Good M."/>
            <person name="Goodstein D."/>
            <person name="Lemons D."/>
            <person name="Li W."/>
            <person name="Lyons J.B."/>
            <person name="Morris A."/>
            <person name="Nichols S."/>
            <person name="Richter D.J."/>
            <person name="Salamov A."/>
            <person name="Bork P."/>
            <person name="Lim W.A."/>
            <person name="Manning G."/>
            <person name="Miller W.T."/>
            <person name="McGinnis W."/>
            <person name="Shapiro H."/>
            <person name="Tjian R."/>
            <person name="Grigoriev I.V."/>
            <person name="Rokhsar D."/>
        </authorList>
    </citation>
    <scope>NUCLEOTIDE SEQUENCE [LARGE SCALE GENOMIC DNA]</scope>
    <source>
        <strain evidence="4">MX1 / ATCC 50154</strain>
    </source>
</reference>
<proteinExistence type="predicted"/>
<dbReference type="KEGG" id="mbr:MONBRDRAFT_31729"/>
<feature type="domain" description="NSUN5/RCM1 N-terminal" evidence="2">
    <location>
        <begin position="36"/>
        <end position="122"/>
    </location>
</feature>
<evidence type="ECO:0000313" key="3">
    <source>
        <dbReference type="EMBL" id="EDQ91063.1"/>
    </source>
</evidence>
<dbReference type="eggNOG" id="KOG2360">
    <property type="taxonomic scope" value="Eukaryota"/>
</dbReference>
<dbReference type="GeneID" id="5889490"/>
<name>A9UUB0_MONBE</name>
<dbReference type="EMBL" id="CH991546">
    <property type="protein sequence ID" value="EDQ91063.1"/>
    <property type="molecule type" value="Genomic_DNA"/>
</dbReference>
<dbReference type="InterPro" id="IPR048889">
    <property type="entry name" value="NSUN5_RCM1_N"/>
</dbReference>
<evidence type="ECO:0000259" key="2">
    <source>
        <dbReference type="Pfam" id="PF21153"/>
    </source>
</evidence>
<dbReference type="FunFam" id="3.30.70.1170:FF:000004">
    <property type="entry name" value="probable 28S rRNA (Cytosine-C(5))-methyltransferase isoform X2"/>
    <property type="match status" value="1"/>
</dbReference>
<dbReference type="AlphaFoldDB" id="A9UUB0"/>
<dbReference type="InParanoid" id="A9UUB0"/>
<sequence length="210" mass="23686">MSVALYNTAGHIVDRVLACRGSAKSLCLASKYDRKKALFALVCETLKYSEILLPLARDLQGTLGDQWTQGTLLCLVHDACIKGRLRCGGKIKFILREHKPALDQHLSRILAERGVKKIQDLVPSESLAERQLRFLRVNTLRAQTADVVRDLETEGWQRLSASTHVELFRLQGRQFACDPDIPDLLAFPAKTDLHDHPLYLTGRLIFQDKV</sequence>
<accession>A9UUB0</accession>
<dbReference type="RefSeq" id="XP_001744360.1">
    <property type="nucleotide sequence ID" value="XM_001744308.1"/>
</dbReference>
<feature type="domain" description="NOL1/NOP2/NSUN 5/7 ferredoxin-like" evidence="1">
    <location>
        <begin position="132"/>
        <end position="207"/>
    </location>
</feature>
<evidence type="ECO:0000313" key="4">
    <source>
        <dbReference type="Proteomes" id="UP000001357"/>
    </source>
</evidence>
<dbReference type="Proteomes" id="UP000001357">
    <property type="component" value="Unassembled WGS sequence"/>
</dbReference>
<dbReference type="Pfam" id="PF21148">
    <property type="entry name" value="NSUN5_fdxn-like"/>
    <property type="match status" value="1"/>
</dbReference>
<evidence type="ECO:0000259" key="1">
    <source>
        <dbReference type="Pfam" id="PF21148"/>
    </source>
</evidence>
<dbReference type="Gene3D" id="3.30.70.1170">
    <property type="entry name" value="Sun protein, domain 3"/>
    <property type="match status" value="1"/>
</dbReference>
<dbReference type="Pfam" id="PF21153">
    <property type="entry name" value="NSUN5_N"/>
    <property type="match status" value="1"/>
</dbReference>
<dbReference type="InterPro" id="IPR049561">
    <property type="entry name" value="NSUN5_7_fdxn-like"/>
</dbReference>